<keyword evidence="8" id="KW-0324">Glycolysis</keyword>
<dbReference type="AlphaFoldDB" id="A0A183J8Q0"/>
<dbReference type="GO" id="GO:0004807">
    <property type="term" value="F:triose-phosphate isomerase activity"/>
    <property type="evidence" value="ECO:0007669"/>
    <property type="project" value="UniProtKB-EC"/>
</dbReference>
<accession>A0A183J8Q0</accession>
<comment type="catalytic activity">
    <reaction evidence="8">
        <text>D-glyceraldehyde 3-phosphate = dihydroxyacetone phosphate</text>
        <dbReference type="Rhea" id="RHEA:18585"/>
        <dbReference type="ChEBI" id="CHEBI:57642"/>
        <dbReference type="ChEBI" id="CHEBI:59776"/>
        <dbReference type="EC" id="5.3.1.1"/>
    </reaction>
</comment>
<keyword evidence="7 8" id="KW-0413">Isomerase</keyword>
<name>A0A183J8Q0_9BILA</name>
<dbReference type="InterPro" id="IPR035990">
    <property type="entry name" value="TIM_sf"/>
</dbReference>
<comment type="similarity">
    <text evidence="3 8">Belongs to the triosephosphate isomerase family.</text>
</comment>
<dbReference type="GO" id="GO:0006094">
    <property type="term" value="P:gluconeogenesis"/>
    <property type="evidence" value="ECO:0007669"/>
    <property type="project" value="UniProtKB-UniPathway"/>
</dbReference>
<dbReference type="Gene3D" id="3.20.20.70">
    <property type="entry name" value="Aldolase class I"/>
    <property type="match status" value="1"/>
</dbReference>
<evidence type="ECO:0000256" key="1">
    <source>
        <dbReference type="ARBA" id="ARBA00004680"/>
    </source>
</evidence>
<evidence type="ECO:0000256" key="3">
    <source>
        <dbReference type="ARBA" id="ARBA00007422"/>
    </source>
</evidence>
<evidence type="ECO:0000256" key="4">
    <source>
        <dbReference type="ARBA" id="ARBA00011738"/>
    </source>
</evidence>
<dbReference type="GO" id="GO:0046166">
    <property type="term" value="P:glyceraldehyde-3-phosphate biosynthetic process"/>
    <property type="evidence" value="ECO:0007669"/>
    <property type="project" value="TreeGrafter"/>
</dbReference>
<comment type="subunit">
    <text evidence="4">Homodimer.</text>
</comment>
<sequence>MGLIRSRIIAYGTSSMRNCSLFADIFVSAVVWGQAQEVHRDVREWLHKNVSDDVAKHCRIIYGGSVSAGNCKELGKEKDIDGFLVGGASLKPDFLQIISARC</sequence>
<comment type="pathway">
    <text evidence="2 8">Carbohydrate biosynthesis; gluconeogenesis.</text>
</comment>
<dbReference type="GO" id="GO:0019563">
    <property type="term" value="P:glycerol catabolic process"/>
    <property type="evidence" value="ECO:0007669"/>
    <property type="project" value="TreeGrafter"/>
</dbReference>
<dbReference type="WBParaSite" id="SBAD_0001265301-mRNA-1">
    <property type="protein sequence ID" value="SBAD_0001265301-mRNA-1"/>
    <property type="gene ID" value="SBAD_0001265301"/>
</dbReference>
<dbReference type="EC" id="5.3.1.1" evidence="8"/>
<dbReference type="OrthoDB" id="6715177at2759"/>
<dbReference type="UniPathway" id="UPA00138"/>
<evidence type="ECO:0000256" key="7">
    <source>
        <dbReference type="ARBA" id="ARBA00023235"/>
    </source>
</evidence>
<proteinExistence type="inferred from homology"/>
<dbReference type="SUPFAM" id="SSF51351">
    <property type="entry name" value="Triosephosphate isomerase (TIM)"/>
    <property type="match status" value="1"/>
</dbReference>
<gene>
    <name evidence="9" type="ORF">SBAD_LOCUS12248</name>
</gene>
<evidence type="ECO:0000313" key="9">
    <source>
        <dbReference type="EMBL" id="VDP46730.1"/>
    </source>
</evidence>
<dbReference type="GO" id="GO:0006096">
    <property type="term" value="P:glycolytic process"/>
    <property type="evidence" value="ECO:0007669"/>
    <property type="project" value="UniProtKB-UniPathway"/>
</dbReference>
<dbReference type="InterPro" id="IPR000652">
    <property type="entry name" value="Triosephosphate_isomerase"/>
</dbReference>
<keyword evidence="6 8" id="KW-0312">Gluconeogenesis</keyword>
<reference evidence="9 10" key="2">
    <citation type="submission" date="2018-11" db="EMBL/GenBank/DDBJ databases">
        <authorList>
            <consortium name="Pathogen Informatics"/>
        </authorList>
    </citation>
    <scope>NUCLEOTIDE SEQUENCE [LARGE SCALE GENOMIC DNA]</scope>
</reference>
<evidence type="ECO:0000313" key="10">
    <source>
        <dbReference type="Proteomes" id="UP000270296"/>
    </source>
</evidence>
<evidence type="ECO:0000256" key="6">
    <source>
        <dbReference type="ARBA" id="ARBA00022432"/>
    </source>
</evidence>
<evidence type="ECO:0000256" key="5">
    <source>
        <dbReference type="ARBA" id="ARBA00019397"/>
    </source>
</evidence>
<dbReference type="PANTHER" id="PTHR21139:SF2">
    <property type="entry name" value="TRIOSEPHOSPHATE ISOMERASE"/>
    <property type="match status" value="1"/>
</dbReference>
<protein>
    <recommendedName>
        <fullName evidence="5 8">Triosephosphate isomerase</fullName>
        <ecNumber evidence="8">5.3.1.1</ecNumber>
    </recommendedName>
</protein>
<organism evidence="11">
    <name type="scientific">Soboliphyme baturini</name>
    <dbReference type="NCBI Taxonomy" id="241478"/>
    <lineage>
        <taxon>Eukaryota</taxon>
        <taxon>Metazoa</taxon>
        <taxon>Ecdysozoa</taxon>
        <taxon>Nematoda</taxon>
        <taxon>Enoplea</taxon>
        <taxon>Dorylaimia</taxon>
        <taxon>Dioctophymatida</taxon>
        <taxon>Dioctophymatoidea</taxon>
        <taxon>Soboliphymatidae</taxon>
        <taxon>Soboliphyme</taxon>
    </lineage>
</organism>
<dbReference type="InterPro" id="IPR013785">
    <property type="entry name" value="Aldolase_TIM"/>
</dbReference>
<dbReference type="UniPathway" id="UPA00109">
    <property type="reaction ID" value="UER00189"/>
</dbReference>
<dbReference type="PANTHER" id="PTHR21139">
    <property type="entry name" value="TRIOSEPHOSPHATE ISOMERASE"/>
    <property type="match status" value="1"/>
</dbReference>
<comment type="pathway">
    <text evidence="1 8">Carbohydrate degradation; glycolysis; D-glyceraldehyde 3-phosphate from glycerone phosphate: step 1/1.</text>
</comment>
<dbReference type="Pfam" id="PF00121">
    <property type="entry name" value="TIM"/>
    <property type="match status" value="1"/>
</dbReference>
<reference evidence="11" key="1">
    <citation type="submission" date="2016-06" db="UniProtKB">
        <authorList>
            <consortium name="WormBaseParasite"/>
        </authorList>
    </citation>
    <scope>IDENTIFICATION</scope>
</reference>
<evidence type="ECO:0000313" key="11">
    <source>
        <dbReference type="WBParaSite" id="SBAD_0001265301-mRNA-1"/>
    </source>
</evidence>
<dbReference type="GO" id="GO:0005829">
    <property type="term" value="C:cytosol"/>
    <property type="evidence" value="ECO:0007669"/>
    <property type="project" value="TreeGrafter"/>
</dbReference>
<evidence type="ECO:0000256" key="2">
    <source>
        <dbReference type="ARBA" id="ARBA00004742"/>
    </source>
</evidence>
<dbReference type="Proteomes" id="UP000270296">
    <property type="component" value="Unassembled WGS sequence"/>
</dbReference>
<dbReference type="EMBL" id="UZAM01017297">
    <property type="protein sequence ID" value="VDP46730.1"/>
    <property type="molecule type" value="Genomic_DNA"/>
</dbReference>
<dbReference type="PROSITE" id="PS51440">
    <property type="entry name" value="TIM_2"/>
    <property type="match status" value="1"/>
</dbReference>
<evidence type="ECO:0000256" key="8">
    <source>
        <dbReference type="RuleBase" id="RU363013"/>
    </source>
</evidence>
<keyword evidence="10" id="KW-1185">Reference proteome</keyword>